<proteinExistence type="predicted"/>
<gene>
    <name evidence="1" type="ORF">SKC37_09225</name>
</gene>
<keyword evidence="2" id="KW-1185">Reference proteome</keyword>
<evidence type="ECO:0008006" key="3">
    <source>
        <dbReference type="Google" id="ProtNLM"/>
    </source>
</evidence>
<sequence>MKHIIFAIAILVSILSCNSKGGQPAYSILSAVKVYTGKGIAGEVLIPSLSRSLQKEEREQVLREIMKAKGWHIISAYTSVDAYKEKNCAPYEKRSKAYKEGYIGKVDELGQFSE</sequence>
<organism evidence="1 2">
    <name type="scientific">Aquirufa esocilacus</name>
    <dbReference type="NCBI Taxonomy" id="3096513"/>
    <lineage>
        <taxon>Bacteria</taxon>
        <taxon>Pseudomonadati</taxon>
        <taxon>Bacteroidota</taxon>
        <taxon>Cytophagia</taxon>
        <taxon>Cytophagales</taxon>
        <taxon>Flectobacillaceae</taxon>
        <taxon>Aquirufa</taxon>
    </lineage>
</organism>
<comment type="caution">
    <text evidence="1">The sequence shown here is derived from an EMBL/GenBank/DDBJ whole genome shotgun (WGS) entry which is preliminary data.</text>
</comment>
<evidence type="ECO:0000313" key="1">
    <source>
        <dbReference type="EMBL" id="MFD3408835.1"/>
    </source>
</evidence>
<name>A0ABW6DM67_9BACT</name>
<evidence type="ECO:0000313" key="2">
    <source>
        <dbReference type="Proteomes" id="UP001598019"/>
    </source>
</evidence>
<dbReference type="EMBL" id="JBBKXX010000003">
    <property type="protein sequence ID" value="MFD3408835.1"/>
    <property type="molecule type" value="Genomic_DNA"/>
</dbReference>
<dbReference type="Proteomes" id="UP001598019">
    <property type="component" value="Unassembled WGS sequence"/>
</dbReference>
<dbReference type="PROSITE" id="PS51257">
    <property type="entry name" value="PROKAR_LIPOPROTEIN"/>
    <property type="match status" value="1"/>
</dbReference>
<protein>
    <recommendedName>
        <fullName evidence="3">Lipoprotein</fullName>
    </recommendedName>
</protein>
<dbReference type="RefSeq" id="WP_377981197.1">
    <property type="nucleotide sequence ID" value="NZ_JBBKXX010000003.1"/>
</dbReference>
<reference evidence="1 2" key="1">
    <citation type="submission" date="2024-03" db="EMBL/GenBank/DDBJ databases">
        <title>Aquirufa genome sequencing.</title>
        <authorList>
            <person name="Pitt A."/>
            <person name="Hahn M.W."/>
        </authorList>
    </citation>
    <scope>NUCLEOTIDE SEQUENCE [LARGE SCALE GENOMIC DNA]</scope>
    <source>
        <strain evidence="1 2">HETE-83D</strain>
    </source>
</reference>
<accession>A0ABW6DM67</accession>